<dbReference type="Gene3D" id="2.70.70.10">
    <property type="entry name" value="Glucose Permease (Domain IIA)"/>
    <property type="match status" value="1"/>
</dbReference>
<evidence type="ECO:0000256" key="1">
    <source>
        <dbReference type="SAM" id="Phobius"/>
    </source>
</evidence>
<organism evidence="3">
    <name type="scientific">marine metagenome</name>
    <dbReference type="NCBI Taxonomy" id="408172"/>
    <lineage>
        <taxon>unclassified sequences</taxon>
        <taxon>metagenomes</taxon>
        <taxon>ecological metagenomes</taxon>
    </lineage>
</organism>
<feature type="non-terminal residue" evidence="3">
    <location>
        <position position="1"/>
    </location>
</feature>
<reference evidence="3" key="1">
    <citation type="submission" date="2018-05" db="EMBL/GenBank/DDBJ databases">
        <authorList>
            <person name="Lanie J.A."/>
            <person name="Ng W.-L."/>
            <person name="Kazmierczak K.M."/>
            <person name="Andrzejewski T.M."/>
            <person name="Davidsen T.M."/>
            <person name="Wayne K.J."/>
            <person name="Tettelin H."/>
            <person name="Glass J.I."/>
            <person name="Rusch D."/>
            <person name="Podicherti R."/>
            <person name="Tsui H.-C.T."/>
            <person name="Winkler M.E."/>
        </authorList>
    </citation>
    <scope>NUCLEOTIDE SEQUENCE</scope>
</reference>
<dbReference type="InterPro" id="IPR011055">
    <property type="entry name" value="Dup_hybrid_motif"/>
</dbReference>
<dbReference type="SUPFAM" id="SSF51261">
    <property type="entry name" value="Duplicated hybrid motif"/>
    <property type="match status" value="1"/>
</dbReference>
<keyword evidence="1" id="KW-0812">Transmembrane</keyword>
<protein>
    <recommendedName>
        <fullName evidence="2">M23ase beta-sheet core domain-containing protein</fullName>
    </recommendedName>
</protein>
<gene>
    <name evidence="3" type="ORF">METZ01_LOCUS61887</name>
</gene>
<dbReference type="GO" id="GO:0004222">
    <property type="term" value="F:metalloendopeptidase activity"/>
    <property type="evidence" value="ECO:0007669"/>
    <property type="project" value="TreeGrafter"/>
</dbReference>
<feature type="transmembrane region" description="Helical" evidence="1">
    <location>
        <begin position="21"/>
        <end position="46"/>
    </location>
</feature>
<name>A0A381T5L7_9ZZZZ</name>
<evidence type="ECO:0000313" key="3">
    <source>
        <dbReference type="EMBL" id="SVA09033.1"/>
    </source>
</evidence>
<proteinExistence type="predicted"/>
<dbReference type="InterPro" id="IPR016047">
    <property type="entry name" value="M23ase_b-sheet_dom"/>
</dbReference>
<dbReference type="PANTHER" id="PTHR21666:SF270">
    <property type="entry name" value="MUREIN HYDROLASE ACTIVATOR ENVC"/>
    <property type="match status" value="1"/>
</dbReference>
<keyword evidence="1" id="KW-0472">Membrane</keyword>
<dbReference type="InterPro" id="IPR050570">
    <property type="entry name" value="Cell_wall_metabolism_enzyme"/>
</dbReference>
<accession>A0A381T5L7</accession>
<dbReference type="PANTHER" id="PTHR21666">
    <property type="entry name" value="PEPTIDASE-RELATED"/>
    <property type="match status" value="1"/>
</dbReference>
<sequence length="310" mass="35653">VFKNGYKIIFIKEGKFDLKQFTISPLQVGLFAGAIILLTSSFFFMFSDQFVEWAGSHEIERHRKNNKVLVKNIEDNHKRIGNLLDELNELKKQDDVLRRLVKLPPIHDDIRKMGFGGTHNKTETEDVNYLLPEDHIDVEKMIDDINYVNRLINLERLSYNEITDNVESNKDKILTYPAIHPVKSGDKDLSSNYGYRRDPFSKKYKFHDGHDYSARIGTAVHSTANGRVRKSKYWGSFGNYIEIDHGNGYITAYGHLSNRSVKVGDKVNRGQKIGEVGNTGRSTAPHLHYEVQYKNKAVDPSPFYFDIPVN</sequence>
<feature type="domain" description="M23ase beta-sheet core" evidence="2">
    <location>
        <begin position="205"/>
        <end position="300"/>
    </location>
</feature>
<dbReference type="Pfam" id="PF01551">
    <property type="entry name" value="Peptidase_M23"/>
    <property type="match status" value="1"/>
</dbReference>
<dbReference type="FunFam" id="2.70.70.10:FF:000006">
    <property type="entry name" value="M23 family peptidase"/>
    <property type="match status" value="1"/>
</dbReference>
<dbReference type="AlphaFoldDB" id="A0A381T5L7"/>
<evidence type="ECO:0000259" key="2">
    <source>
        <dbReference type="Pfam" id="PF01551"/>
    </source>
</evidence>
<dbReference type="CDD" id="cd12797">
    <property type="entry name" value="M23_peptidase"/>
    <property type="match status" value="1"/>
</dbReference>
<dbReference type="EMBL" id="UINC01003761">
    <property type="protein sequence ID" value="SVA09033.1"/>
    <property type="molecule type" value="Genomic_DNA"/>
</dbReference>
<keyword evidence="1" id="KW-1133">Transmembrane helix</keyword>